<dbReference type="EMBL" id="CP000251">
    <property type="protein sequence ID" value="ABC79793.1"/>
    <property type="molecule type" value="Genomic_DNA"/>
</dbReference>
<feature type="compositionally biased region" description="Low complexity" evidence="1">
    <location>
        <begin position="130"/>
        <end position="156"/>
    </location>
</feature>
<dbReference type="NCBIfam" id="NF041621">
    <property type="entry name" value="MXAN_5187_C_dom"/>
    <property type="match status" value="1"/>
</dbReference>
<accession>Q2ILV9</accession>
<gene>
    <name evidence="2" type="ordered locus">Adeh_0015</name>
</gene>
<dbReference type="AlphaFoldDB" id="Q2ILV9"/>
<dbReference type="KEGG" id="ade:Adeh_0015"/>
<feature type="compositionally biased region" description="Basic and acidic residues" evidence="1">
    <location>
        <begin position="20"/>
        <end position="34"/>
    </location>
</feature>
<feature type="compositionally biased region" description="Pro residues" evidence="1">
    <location>
        <begin position="1"/>
        <end position="17"/>
    </location>
</feature>
<dbReference type="Proteomes" id="UP000001935">
    <property type="component" value="Chromosome"/>
</dbReference>
<protein>
    <submittedName>
        <fullName evidence="2">Uncharacterized protein</fullName>
    </submittedName>
</protein>
<evidence type="ECO:0000313" key="2">
    <source>
        <dbReference type="EMBL" id="ABC79793.1"/>
    </source>
</evidence>
<evidence type="ECO:0000313" key="3">
    <source>
        <dbReference type="Proteomes" id="UP000001935"/>
    </source>
</evidence>
<sequence length="241" mass="26751">MALPPQKPGRPAGPPPSAEEAARAARHATDELTDETAKLEEELEALKARYEQYFLGTERREPARWRDEVRKKVLRLKGAFTRNTGLRFRIQSLHARYLSYERLWQRSVREREEGTYRRDLVKARRRAGEAEAAPGNAAAPAPAATPSPSVNASAPPARTPAPPTSAPPAGGDEARMRALYDAYIAAKRQCNEDVSRLSYDVVARSVAKQVPEVMARFKAKAVDFRVEVKDGKAILKAIPRV</sequence>
<dbReference type="eggNOG" id="COG3266">
    <property type="taxonomic scope" value="Bacteria"/>
</dbReference>
<feature type="region of interest" description="Disordered" evidence="1">
    <location>
        <begin position="1"/>
        <end position="34"/>
    </location>
</feature>
<dbReference type="OrthoDB" id="5498296at2"/>
<dbReference type="HOGENOM" id="CLU_1336463_0_0_7"/>
<evidence type="ECO:0000256" key="1">
    <source>
        <dbReference type="SAM" id="MobiDB-lite"/>
    </source>
</evidence>
<dbReference type="RefSeq" id="WP_011419076.1">
    <property type="nucleotide sequence ID" value="NC_007760.1"/>
</dbReference>
<dbReference type="STRING" id="290397.Adeh_0015"/>
<reference evidence="2 3" key="1">
    <citation type="submission" date="2006-01" db="EMBL/GenBank/DDBJ databases">
        <title>Complete sequence of Anaeromyxobacter dehalogenans 2CP-C.</title>
        <authorList>
            <consortium name="US DOE Joint Genome Institute"/>
            <person name="Copeland A."/>
            <person name="Lucas S."/>
            <person name="Lapidus A."/>
            <person name="Barry K."/>
            <person name="Detter J.C."/>
            <person name="Glavina T."/>
            <person name="Hammon N."/>
            <person name="Israni S."/>
            <person name="Pitluck S."/>
            <person name="Brettin T."/>
            <person name="Bruce D."/>
            <person name="Han C."/>
            <person name="Tapia R."/>
            <person name="Gilna P."/>
            <person name="Kiss H."/>
            <person name="Schmutz J."/>
            <person name="Larimer F."/>
            <person name="Land M."/>
            <person name="Kyrpides N."/>
            <person name="Anderson I."/>
            <person name="Sanford R.A."/>
            <person name="Ritalahti K.M."/>
            <person name="Thomas H.S."/>
            <person name="Kirby J.R."/>
            <person name="Zhulin I.B."/>
            <person name="Loeffler F.E."/>
            <person name="Richardson P."/>
        </authorList>
    </citation>
    <scope>NUCLEOTIDE SEQUENCE [LARGE SCALE GENOMIC DNA]</scope>
    <source>
        <strain evidence="2 3">2CP-C</strain>
    </source>
</reference>
<organism evidence="2 3">
    <name type="scientific">Anaeromyxobacter dehalogenans (strain 2CP-C)</name>
    <dbReference type="NCBI Taxonomy" id="290397"/>
    <lineage>
        <taxon>Bacteria</taxon>
        <taxon>Pseudomonadati</taxon>
        <taxon>Myxococcota</taxon>
        <taxon>Myxococcia</taxon>
        <taxon>Myxococcales</taxon>
        <taxon>Cystobacterineae</taxon>
        <taxon>Anaeromyxobacteraceae</taxon>
        <taxon>Anaeromyxobacter</taxon>
    </lineage>
</organism>
<feature type="compositionally biased region" description="Pro residues" evidence="1">
    <location>
        <begin position="157"/>
        <end position="166"/>
    </location>
</feature>
<proteinExistence type="predicted"/>
<feature type="region of interest" description="Disordered" evidence="1">
    <location>
        <begin position="127"/>
        <end position="172"/>
    </location>
</feature>
<name>Q2ILV9_ANADE</name>